<reference evidence="12" key="1">
    <citation type="submission" date="2022-01" db="EMBL/GenBank/DDBJ databases">
        <authorList>
            <person name="King R."/>
        </authorList>
    </citation>
    <scope>NUCLEOTIDE SEQUENCE</scope>
</reference>
<evidence type="ECO:0000259" key="10">
    <source>
        <dbReference type="PROSITE" id="PS50893"/>
    </source>
</evidence>
<feature type="transmembrane region" description="Helical" evidence="9">
    <location>
        <begin position="81"/>
        <end position="99"/>
    </location>
</feature>
<feature type="transmembrane region" description="Helical" evidence="9">
    <location>
        <begin position="589"/>
        <end position="622"/>
    </location>
</feature>
<organism evidence="12 13">
    <name type="scientific">Nezara viridula</name>
    <name type="common">Southern green stink bug</name>
    <name type="synonym">Cimex viridulus</name>
    <dbReference type="NCBI Taxonomy" id="85310"/>
    <lineage>
        <taxon>Eukaryota</taxon>
        <taxon>Metazoa</taxon>
        <taxon>Ecdysozoa</taxon>
        <taxon>Arthropoda</taxon>
        <taxon>Hexapoda</taxon>
        <taxon>Insecta</taxon>
        <taxon>Pterygota</taxon>
        <taxon>Neoptera</taxon>
        <taxon>Paraneoptera</taxon>
        <taxon>Hemiptera</taxon>
        <taxon>Heteroptera</taxon>
        <taxon>Panheteroptera</taxon>
        <taxon>Pentatomomorpha</taxon>
        <taxon>Pentatomoidea</taxon>
        <taxon>Pentatomidae</taxon>
        <taxon>Pentatominae</taxon>
        <taxon>Nezara</taxon>
    </lineage>
</organism>
<name>A0A9P0H4G1_NEZVI</name>
<dbReference type="GO" id="GO:0015421">
    <property type="term" value="F:ABC-type oligopeptide transporter activity"/>
    <property type="evidence" value="ECO:0007669"/>
    <property type="project" value="TreeGrafter"/>
</dbReference>
<dbReference type="CDD" id="cd03249">
    <property type="entry name" value="ABC_MTABC3_MDL1_MDL2"/>
    <property type="match status" value="2"/>
</dbReference>
<dbReference type="SUPFAM" id="SSF52540">
    <property type="entry name" value="P-loop containing nucleoside triphosphate hydrolases"/>
    <property type="match status" value="2"/>
</dbReference>
<dbReference type="SUPFAM" id="SSF90123">
    <property type="entry name" value="ABC transporter transmembrane region"/>
    <property type="match status" value="2"/>
</dbReference>
<evidence type="ECO:0000256" key="8">
    <source>
        <dbReference type="ARBA" id="ARBA00023136"/>
    </source>
</evidence>
<dbReference type="OrthoDB" id="6500128at2759"/>
<dbReference type="AlphaFoldDB" id="A0A9P0H4G1"/>
<evidence type="ECO:0000256" key="3">
    <source>
        <dbReference type="ARBA" id="ARBA00022448"/>
    </source>
</evidence>
<evidence type="ECO:0000256" key="5">
    <source>
        <dbReference type="ARBA" id="ARBA00022741"/>
    </source>
</evidence>
<dbReference type="Gene3D" id="1.20.1560.10">
    <property type="entry name" value="ABC transporter type 1, transmembrane domain"/>
    <property type="match status" value="1"/>
</dbReference>
<evidence type="ECO:0000313" key="13">
    <source>
        <dbReference type="Proteomes" id="UP001152798"/>
    </source>
</evidence>
<sequence>MASEIAARNIMAKIKTAYLAKMLSIEIGWYDKSQEQFVSTVSHDLQKMMVLFDSKMTSAAEMLSFLFFGCLAGLIASWKVALLTLAIMSIAMVVMYYIMKASKNKGKLRQQYSGKCTKIASEVLGNARTVAAYGGEYKEIERYRNTFKMSNKYGLKHATVISMAKAFNYFQLCICYMVAYYVSVQLFLNDEFNPGDIAIILIAQINAVYHSTIMLSTVSDLFMATDSAFRVMQFLDTETSYNESLEQGVVPDTFEANISFRNVQFSYPTNLHTKVLHDLTLDIEPGKITAVVGTSGAGKSTIVGLTSRLYDVTAGQILVGGVDIRKLNVSWLRNQIGVVGQEPMLFDTSIEENIRYGKTTATLEEIVEAAKISHAHSFIEKLPAGYGSIVGERGTKLSGGQKQRIAIARAIVRKPKLLLLDEATSALDSRSEVIVQEALDNAMHNRTTVIIAHRMSTVRKADVIYAMKEGRVLEKGSHHELMELKGYYYSLVKVQELEEKDKAVTLNQGTAHKEEVIEEDIPFEDDNDLDVPENDKKLRLSKKNLKVMGVWLLAILFASTTSAFLPIFYSVFSLFCQSYTHKDEISQLALIDVGILFGLGVVTFFSVILSGMMSTIATQLWLKKLQKKAFDKIVSMDISWFDRSGNSPNECLEVLTNSPPLIESVTGDRAAQVVIFMLSLVFCLAYSLFISTSVTLANLPIVLIFIIINCLRMKSRVADTRSASLATRSTKVATEYVQNVKTIQLLNCQKYVIDHYQDMLVLSKKEAFVSIVWYAVVYGLSKSLIRLSMGTTFIFGANDIASGNVRGTSLIGIVAALSTASMLAGPALILMSQYPSARQAISRLYRIAYTKTSLKILTDEGMKPDIVGNIVFQDVMFSYPTRDKVQVLKKLNLKIEAGKTVALVGDSGCGKSTIISLLERFYLPTGGKIIIDGNEINDINVRYLRSQMGLVSQEPVLFDMTIKENILYGLVGEVTMDKIIEAAKIANIHDFIMKLPQAYDTPVGERGSKLSGGQKQRIAIARAVLRNPKILLLDEATSALDTESEKAVQEALENASVGKTTIVIAHRLSTIREADKIVVLQSGVVIEEGNHEQLMEKRGHYFNLLSR</sequence>
<feature type="transmembrane region" description="Helical" evidence="9">
    <location>
        <begin position="670"/>
        <end position="689"/>
    </location>
</feature>
<keyword evidence="6" id="KW-0067">ATP-binding</keyword>
<keyword evidence="5" id="KW-0547">Nucleotide-binding</keyword>
<dbReference type="InterPro" id="IPR039421">
    <property type="entry name" value="Type_1_exporter"/>
</dbReference>
<dbReference type="InterPro" id="IPR017871">
    <property type="entry name" value="ABC_transporter-like_CS"/>
</dbReference>
<keyword evidence="13" id="KW-1185">Reference proteome</keyword>
<keyword evidence="3" id="KW-0813">Transport</keyword>
<dbReference type="Pfam" id="PF00664">
    <property type="entry name" value="ABC_membrane"/>
    <property type="match status" value="2"/>
</dbReference>
<keyword evidence="7 9" id="KW-1133">Transmembrane helix</keyword>
<proteinExistence type="inferred from homology"/>
<dbReference type="FunFam" id="3.40.50.300:FF:000205">
    <property type="entry name" value="ABC transporter B family member 4"/>
    <property type="match status" value="2"/>
</dbReference>
<dbReference type="GO" id="GO:0005524">
    <property type="term" value="F:ATP binding"/>
    <property type="evidence" value="ECO:0007669"/>
    <property type="project" value="UniProtKB-KW"/>
</dbReference>
<dbReference type="PANTHER" id="PTHR43394:SF27">
    <property type="entry name" value="ATP-DEPENDENT TRANSLOCASE ABCB1-LIKE"/>
    <property type="match status" value="1"/>
</dbReference>
<dbReference type="InterPro" id="IPR003439">
    <property type="entry name" value="ABC_transporter-like_ATP-bd"/>
</dbReference>
<feature type="transmembrane region" description="Helical" evidence="9">
    <location>
        <begin position="56"/>
        <end position="75"/>
    </location>
</feature>
<evidence type="ECO:0000259" key="11">
    <source>
        <dbReference type="PROSITE" id="PS50929"/>
    </source>
</evidence>
<evidence type="ECO:0000256" key="9">
    <source>
        <dbReference type="SAM" id="Phobius"/>
    </source>
</evidence>
<dbReference type="GO" id="GO:0090374">
    <property type="term" value="P:oligopeptide export from mitochondrion"/>
    <property type="evidence" value="ECO:0007669"/>
    <property type="project" value="TreeGrafter"/>
</dbReference>
<comment type="subcellular location">
    <subcellularLocation>
        <location evidence="1">Membrane</location>
        <topology evidence="1">Multi-pass membrane protein</topology>
    </subcellularLocation>
</comment>
<gene>
    <name evidence="12" type="ORF">NEZAVI_LOCUS5049</name>
</gene>
<dbReference type="Gene3D" id="3.40.50.300">
    <property type="entry name" value="P-loop containing nucleotide triphosphate hydrolases"/>
    <property type="match status" value="2"/>
</dbReference>
<dbReference type="Pfam" id="PF00005">
    <property type="entry name" value="ABC_tran"/>
    <property type="match status" value="2"/>
</dbReference>
<dbReference type="GO" id="GO:0005743">
    <property type="term" value="C:mitochondrial inner membrane"/>
    <property type="evidence" value="ECO:0007669"/>
    <property type="project" value="TreeGrafter"/>
</dbReference>
<dbReference type="PROSITE" id="PS50929">
    <property type="entry name" value="ABC_TM1F"/>
    <property type="match status" value="2"/>
</dbReference>
<feature type="transmembrane region" description="Helical" evidence="9">
    <location>
        <begin position="547"/>
        <end position="569"/>
    </location>
</feature>
<evidence type="ECO:0000256" key="4">
    <source>
        <dbReference type="ARBA" id="ARBA00022692"/>
    </source>
</evidence>
<evidence type="ECO:0000256" key="2">
    <source>
        <dbReference type="ARBA" id="ARBA00007577"/>
    </source>
</evidence>
<feature type="transmembrane region" description="Helical" evidence="9">
    <location>
        <begin position="767"/>
        <end position="789"/>
    </location>
</feature>
<evidence type="ECO:0000256" key="1">
    <source>
        <dbReference type="ARBA" id="ARBA00004141"/>
    </source>
</evidence>
<dbReference type="InterPro" id="IPR011527">
    <property type="entry name" value="ABC1_TM_dom"/>
</dbReference>
<dbReference type="InterPro" id="IPR036640">
    <property type="entry name" value="ABC1_TM_sf"/>
</dbReference>
<dbReference type="PROSITE" id="PS00211">
    <property type="entry name" value="ABC_TRANSPORTER_1"/>
    <property type="match status" value="2"/>
</dbReference>
<feature type="domain" description="ABC transporter" evidence="10">
    <location>
        <begin position="258"/>
        <end position="494"/>
    </location>
</feature>
<feature type="transmembrane region" description="Helical" evidence="9">
    <location>
        <begin position="809"/>
        <end position="831"/>
    </location>
</feature>
<evidence type="ECO:0000313" key="12">
    <source>
        <dbReference type="EMBL" id="CAH1394575.1"/>
    </source>
</evidence>
<dbReference type="InterPro" id="IPR003593">
    <property type="entry name" value="AAA+_ATPase"/>
</dbReference>
<dbReference type="PANTHER" id="PTHR43394">
    <property type="entry name" value="ATP-DEPENDENT PERMEASE MDL1, MITOCHONDRIAL"/>
    <property type="match status" value="1"/>
</dbReference>
<feature type="transmembrane region" description="Helical" evidence="9">
    <location>
        <begin position="199"/>
        <end position="223"/>
    </location>
</feature>
<feature type="transmembrane region" description="Helical" evidence="9">
    <location>
        <begin position="695"/>
        <end position="711"/>
    </location>
</feature>
<dbReference type="Proteomes" id="UP001152798">
    <property type="component" value="Chromosome 3"/>
</dbReference>
<feature type="domain" description="ABC transmembrane type-1" evidence="11">
    <location>
        <begin position="552"/>
        <end position="839"/>
    </location>
</feature>
<feature type="domain" description="ABC transporter" evidence="10">
    <location>
        <begin position="870"/>
        <end position="1107"/>
    </location>
</feature>
<evidence type="ECO:0000256" key="7">
    <source>
        <dbReference type="ARBA" id="ARBA00022989"/>
    </source>
</evidence>
<dbReference type="InterPro" id="IPR027417">
    <property type="entry name" value="P-loop_NTPase"/>
</dbReference>
<dbReference type="SMART" id="SM00382">
    <property type="entry name" value="AAA"/>
    <property type="match status" value="2"/>
</dbReference>
<comment type="similarity">
    <text evidence="2">Belongs to the ABC transporter superfamily. ABCB family. Multidrug resistance exporter (TC 3.A.1.201) subfamily.</text>
</comment>
<feature type="transmembrane region" description="Helical" evidence="9">
    <location>
        <begin position="166"/>
        <end position="187"/>
    </location>
</feature>
<protein>
    <submittedName>
        <fullName evidence="12">Uncharacterized protein</fullName>
    </submittedName>
</protein>
<accession>A0A9P0H4G1</accession>
<dbReference type="PROSITE" id="PS50893">
    <property type="entry name" value="ABC_TRANSPORTER_2"/>
    <property type="match status" value="2"/>
</dbReference>
<dbReference type="GO" id="GO:0016887">
    <property type="term" value="F:ATP hydrolysis activity"/>
    <property type="evidence" value="ECO:0007669"/>
    <property type="project" value="InterPro"/>
</dbReference>
<feature type="domain" description="ABC transmembrane type-1" evidence="11">
    <location>
        <begin position="1"/>
        <end position="203"/>
    </location>
</feature>
<evidence type="ECO:0000256" key="6">
    <source>
        <dbReference type="ARBA" id="ARBA00022840"/>
    </source>
</evidence>
<keyword evidence="8 9" id="KW-0472">Membrane</keyword>
<keyword evidence="4 9" id="KW-0812">Transmembrane</keyword>
<dbReference type="EMBL" id="OV725079">
    <property type="protein sequence ID" value="CAH1394575.1"/>
    <property type="molecule type" value="Genomic_DNA"/>
</dbReference>